<comment type="caution">
    <text evidence="1">The sequence shown here is derived from an EMBL/GenBank/DDBJ whole genome shotgun (WGS) entry which is preliminary data.</text>
</comment>
<gene>
    <name evidence="1" type="ORF">DCAR_002137</name>
</gene>
<protein>
    <submittedName>
        <fullName evidence="1">Uncharacterized protein</fullName>
    </submittedName>
</protein>
<name>A0A166GXX5_DAUCS</name>
<evidence type="ECO:0000313" key="1">
    <source>
        <dbReference type="EMBL" id="KZN09481.1"/>
    </source>
</evidence>
<reference evidence="1" key="1">
    <citation type="journal article" date="2016" name="Nat. Genet.">
        <title>A high-quality carrot genome assembly provides new insights into carotenoid accumulation and asterid genome evolution.</title>
        <authorList>
            <person name="Iorizzo M."/>
            <person name="Ellison S."/>
            <person name="Senalik D."/>
            <person name="Zeng P."/>
            <person name="Satapoomin P."/>
            <person name="Huang J."/>
            <person name="Bowman M."/>
            <person name="Iovene M."/>
            <person name="Sanseverino W."/>
            <person name="Cavagnaro P."/>
            <person name="Yildiz M."/>
            <person name="Macko-Podgorni A."/>
            <person name="Moranska E."/>
            <person name="Grzebelus E."/>
            <person name="Grzebelus D."/>
            <person name="Ashrafi H."/>
            <person name="Zheng Z."/>
            <person name="Cheng S."/>
            <person name="Spooner D."/>
            <person name="Van Deynze A."/>
            <person name="Simon P."/>
        </authorList>
    </citation>
    <scope>NUCLEOTIDE SEQUENCE [LARGE SCALE GENOMIC DNA]</scope>
    <source>
        <tissue evidence="1">Leaf</tissue>
    </source>
</reference>
<proteinExistence type="predicted"/>
<dbReference type="Gramene" id="KZN09481">
    <property type="protein sequence ID" value="KZN09481"/>
    <property type="gene ID" value="DCAR_002137"/>
</dbReference>
<dbReference type="EMBL" id="LNRQ01000001">
    <property type="protein sequence ID" value="KZN09481.1"/>
    <property type="molecule type" value="Genomic_DNA"/>
</dbReference>
<organism evidence="1">
    <name type="scientific">Daucus carota subsp. sativus</name>
    <name type="common">Carrot</name>
    <dbReference type="NCBI Taxonomy" id="79200"/>
    <lineage>
        <taxon>Eukaryota</taxon>
        <taxon>Viridiplantae</taxon>
        <taxon>Streptophyta</taxon>
        <taxon>Embryophyta</taxon>
        <taxon>Tracheophyta</taxon>
        <taxon>Spermatophyta</taxon>
        <taxon>Magnoliopsida</taxon>
        <taxon>eudicotyledons</taxon>
        <taxon>Gunneridae</taxon>
        <taxon>Pentapetalae</taxon>
        <taxon>asterids</taxon>
        <taxon>campanulids</taxon>
        <taxon>Apiales</taxon>
        <taxon>Apiaceae</taxon>
        <taxon>Apioideae</taxon>
        <taxon>Scandiceae</taxon>
        <taxon>Daucinae</taxon>
        <taxon>Daucus</taxon>
        <taxon>Daucus sect. Daucus</taxon>
    </lineage>
</organism>
<accession>A0A166GXX5</accession>
<dbReference type="AlphaFoldDB" id="A0A166GXX5"/>
<sequence>MTKNRTDESLKLLRDDQWPLALFSFQEVNGSDIDKQATSTHVVIGAVIDNTSRAGMETNVSLQMTIDDISRQTNPSLVLRMMNSIGEPATAALAGKLLQLFFPYAKETM</sequence>